<dbReference type="PIRSF" id="PIRSF000530">
    <property type="entry name" value="Galactokinase"/>
    <property type="match status" value="1"/>
</dbReference>
<dbReference type="PROSITE" id="PS00106">
    <property type="entry name" value="GALACTOKINASE"/>
    <property type="match status" value="1"/>
</dbReference>
<comment type="pathway">
    <text evidence="11">Carbohydrate metabolism; galactose metabolism.</text>
</comment>
<feature type="binding site" evidence="11">
    <location>
        <position position="140"/>
    </location>
    <ligand>
        <name>Mg(2+)</name>
        <dbReference type="ChEBI" id="CHEBI:18420"/>
    </ligand>
</feature>
<gene>
    <name evidence="16" type="primary">galK_2</name>
    <name evidence="11" type="synonym">galK</name>
    <name evidence="16" type="ORF">GCM10010439_71450</name>
</gene>
<evidence type="ECO:0000313" key="17">
    <source>
        <dbReference type="Proteomes" id="UP001501842"/>
    </source>
</evidence>
<proteinExistence type="inferred from homology"/>
<evidence type="ECO:0000313" key="16">
    <source>
        <dbReference type="EMBL" id="GAA2738235.1"/>
    </source>
</evidence>
<comment type="function">
    <text evidence="11">Catalyzes the transfer of the gamma-phosphate of ATP to D-galactose to form alpha-D-galactose-1-phosphate (Gal-1-P).</text>
</comment>
<dbReference type="PANTHER" id="PTHR10457:SF7">
    <property type="entry name" value="GALACTOKINASE-RELATED"/>
    <property type="match status" value="1"/>
</dbReference>
<dbReference type="InterPro" id="IPR006204">
    <property type="entry name" value="GHMP_kinase_N_dom"/>
</dbReference>
<dbReference type="SUPFAM" id="SSF54211">
    <property type="entry name" value="Ribosomal protein S5 domain 2-like"/>
    <property type="match status" value="1"/>
</dbReference>
<accession>A0ABN3UT92</accession>
<comment type="caution">
    <text evidence="16">The sequence shown here is derived from an EMBL/GenBank/DDBJ whole genome shotgun (WGS) entry which is preliminary data.</text>
</comment>
<dbReference type="PANTHER" id="PTHR10457">
    <property type="entry name" value="MEVALONATE KINASE/GALACTOKINASE"/>
    <property type="match status" value="1"/>
</dbReference>
<dbReference type="Gene3D" id="3.30.70.890">
    <property type="entry name" value="GHMP kinase, C-terminal domain"/>
    <property type="match status" value="1"/>
</dbReference>
<evidence type="ECO:0000259" key="13">
    <source>
        <dbReference type="Pfam" id="PF00288"/>
    </source>
</evidence>
<dbReference type="InterPro" id="IPR006206">
    <property type="entry name" value="Mevalonate/galactokinase"/>
</dbReference>
<dbReference type="PROSITE" id="PS00627">
    <property type="entry name" value="GHMP_KINASES_ATP"/>
    <property type="match status" value="1"/>
</dbReference>
<dbReference type="Gene3D" id="3.30.230.10">
    <property type="match status" value="1"/>
</dbReference>
<comment type="subcellular location">
    <subcellularLocation>
        <location evidence="11">Cytoplasm</location>
    </subcellularLocation>
</comment>
<evidence type="ECO:0000259" key="15">
    <source>
        <dbReference type="Pfam" id="PF10509"/>
    </source>
</evidence>
<feature type="domain" description="GHMP kinase N-terminal" evidence="13">
    <location>
        <begin position="75"/>
        <end position="158"/>
    </location>
</feature>
<dbReference type="InterPro" id="IPR022963">
    <property type="entry name" value="Galactokinase_bac"/>
</dbReference>
<keyword evidence="2 11" id="KW-0963">Cytoplasm</keyword>
<keyword evidence="7 11" id="KW-0067">ATP-binding</keyword>
<keyword evidence="5 11" id="KW-0547">Nucleotide-binding</keyword>
<dbReference type="InterPro" id="IPR014721">
    <property type="entry name" value="Ribsml_uS5_D2-typ_fold_subgr"/>
</dbReference>
<keyword evidence="4 11" id="KW-0479">Metal-binding</keyword>
<evidence type="ECO:0000256" key="7">
    <source>
        <dbReference type="ARBA" id="ARBA00022840"/>
    </source>
</evidence>
<feature type="site" description="Transition state stabilizer" evidence="11">
    <location>
        <position position="10"/>
    </location>
</feature>
<evidence type="ECO:0000256" key="9">
    <source>
        <dbReference type="ARBA" id="ARBA00023144"/>
    </source>
</evidence>
<evidence type="ECO:0000256" key="5">
    <source>
        <dbReference type="ARBA" id="ARBA00022741"/>
    </source>
</evidence>
<sequence length="360" mass="37530">MSGRWHAPGRVNLIGEHTDYNDGFVLPFALSQGVTVEADRRDDDVLELRSEGESASVVLTGLRPGHVTGWAAYPAGVAACLREAGYPVGGATLRFSSDLPRGAGLSSSAALECATAVALTGLYGIDVARPELAVIAQRAEHEYAGVPCGIMDQSASLLCRTGHALLLDCRTGESSALPLDLDGHLVLVVDTRAEHSLADAAYAERRTACHKAAELLGVSALRDLAVADLDAAPARLDDPTLRRRTRHVVTENARVARTVRLLEDGDLRQVGMLLTASHTSLREDFEVSWPEADVAVAAALSAGALGARMVGGGFGGSILALVPEEAAEAVVAAVETAFAVRSWTAPSFLEATAGPGARAL</sequence>
<evidence type="ECO:0000256" key="1">
    <source>
        <dbReference type="ARBA" id="ARBA00006566"/>
    </source>
</evidence>
<keyword evidence="10 11" id="KW-0119">Carbohydrate metabolism</keyword>
<dbReference type="InterPro" id="IPR020568">
    <property type="entry name" value="Ribosomal_Su5_D2-typ_SF"/>
</dbReference>
<feature type="binding site" evidence="11">
    <location>
        <begin position="102"/>
        <end position="108"/>
    </location>
    <ligand>
        <name>ATP</name>
        <dbReference type="ChEBI" id="CHEBI:30616"/>
    </ligand>
</feature>
<feature type="domain" description="GHMP kinase C-terminal" evidence="14">
    <location>
        <begin position="260"/>
        <end position="338"/>
    </location>
</feature>
<protein>
    <recommendedName>
        <fullName evidence="11 12">Galactokinase</fullName>
        <ecNumber evidence="11 12">2.7.1.6</ecNumber>
    </recommendedName>
    <alternativeName>
        <fullName evidence="11">Galactose kinase</fullName>
    </alternativeName>
</protein>
<evidence type="ECO:0000256" key="2">
    <source>
        <dbReference type="ARBA" id="ARBA00022490"/>
    </source>
</evidence>
<dbReference type="PRINTS" id="PR00959">
    <property type="entry name" value="MEVGALKINASE"/>
</dbReference>
<dbReference type="InterPro" id="IPR006203">
    <property type="entry name" value="GHMP_knse_ATP-bd_CS"/>
</dbReference>
<evidence type="ECO:0000256" key="11">
    <source>
        <dbReference type="HAMAP-Rule" id="MF_00246"/>
    </source>
</evidence>
<evidence type="ECO:0000256" key="8">
    <source>
        <dbReference type="ARBA" id="ARBA00022842"/>
    </source>
</evidence>
<dbReference type="EMBL" id="BAAATZ010000037">
    <property type="protein sequence ID" value="GAA2738235.1"/>
    <property type="molecule type" value="Genomic_DNA"/>
</dbReference>
<reference evidence="16 17" key="1">
    <citation type="journal article" date="2019" name="Int. J. Syst. Evol. Microbiol.">
        <title>The Global Catalogue of Microorganisms (GCM) 10K type strain sequencing project: providing services to taxonomists for standard genome sequencing and annotation.</title>
        <authorList>
            <consortium name="The Broad Institute Genomics Platform"/>
            <consortium name="The Broad Institute Genome Sequencing Center for Infectious Disease"/>
            <person name="Wu L."/>
            <person name="Ma J."/>
        </authorList>
    </citation>
    <scope>NUCLEOTIDE SEQUENCE [LARGE SCALE GENOMIC DNA]</scope>
    <source>
        <strain evidence="16 17">JCM 8201</strain>
    </source>
</reference>
<feature type="binding site" evidence="11">
    <location>
        <begin position="16"/>
        <end position="19"/>
    </location>
    <ligand>
        <name>substrate</name>
    </ligand>
</feature>
<dbReference type="Proteomes" id="UP001501842">
    <property type="component" value="Unassembled WGS sequence"/>
</dbReference>
<evidence type="ECO:0000256" key="10">
    <source>
        <dbReference type="ARBA" id="ARBA00023277"/>
    </source>
</evidence>
<keyword evidence="8 11" id="KW-0460">Magnesium</keyword>
<dbReference type="SUPFAM" id="SSF55060">
    <property type="entry name" value="GHMP Kinase, C-terminal domain"/>
    <property type="match status" value="1"/>
</dbReference>
<dbReference type="InterPro" id="IPR036554">
    <property type="entry name" value="GHMP_kinase_C_sf"/>
</dbReference>
<feature type="binding site" evidence="11">
    <location>
        <position position="50"/>
    </location>
    <ligand>
        <name>ATP</name>
        <dbReference type="ChEBI" id="CHEBI:30616"/>
    </ligand>
</feature>
<feature type="binding site" evidence="11">
    <location>
        <position position="108"/>
    </location>
    <ligand>
        <name>Mg(2+)</name>
        <dbReference type="ChEBI" id="CHEBI:18420"/>
    </ligand>
</feature>
<keyword evidence="17" id="KW-1185">Reference proteome</keyword>
<dbReference type="PRINTS" id="PR00473">
    <property type="entry name" value="GALCTOKINASE"/>
</dbReference>
<comment type="catalytic activity">
    <reaction evidence="11">
        <text>alpha-D-galactose + ATP = alpha-D-galactose 1-phosphate + ADP + H(+)</text>
        <dbReference type="Rhea" id="RHEA:13553"/>
        <dbReference type="ChEBI" id="CHEBI:15378"/>
        <dbReference type="ChEBI" id="CHEBI:28061"/>
        <dbReference type="ChEBI" id="CHEBI:30616"/>
        <dbReference type="ChEBI" id="CHEBI:58336"/>
        <dbReference type="ChEBI" id="CHEBI:456216"/>
        <dbReference type="EC" id="2.7.1.6"/>
    </reaction>
</comment>
<dbReference type="InterPro" id="IPR013750">
    <property type="entry name" value="GHMP_kinase_C_dom"/>
</dbReference>
<organism evidence="16 17">
    <name type="scientific">Actinocorallia aurantiaca</name>
    <dbReference type="NCBI Taxonomy" id="46204"/>
    <lineage>
        <taxon>Bacteria</taxon>
        <taxon>Bacillati</taxon>
        <taxon>Actinomycetota</taxon>
        <taxon>Actinomycetes</taxon>
        <taxon>Streptosporangiales</taxon>
        <taxon>Thermomonosporaceae</taxon>
        <taxon>Actinocorallia</taxon>
    </lineage>
</organism>
<name>A0ABN3UT92_9ACTN</name>
<comment type="similarity">
    <text evidence="1 11">Belongs to the GHMP kinase family. GalK subfamily.</text>
</comment>
<dbReference type="Pfam" id="PF10509">
    <property type="entry name" value="GalKase_gal_bdg"/>
    <property type="match status" value="1"/>
</dbReference>
<dbReference type="NCBIfam" id="TIGR00131">
    <property type="entry name" value="gal_kin"/>
    <property type="match status" value="1"/>
</dbReference>
<feature type="binding site" evidence="11">
    <location>
        <position position="202"/>
    </location>
    <ligand>
        <name>substrate</name>
    </ligand>
</feature>
<dbReference type="EC" id="2.7.1.6" evidence="11 12"/>
<dbReference type="HAMAP" id="MF_00246">
    <property type="entry name" value="Galactokinase"/>
    <property type="match status" value="1"/>
</dbReference>
<dbReference type="InterPro" id="IPR019539">
    <property type="entry name" value="GalKase_N"/>
</dbReference>
<evidence type="ECO:0000259" key="14">
    <source>
        <dbReference type="Pfam" id="PF08544"/>
    </source>
</evidence>
<keyword evidence="6 11" id="KW-0418">Kinase</keyword>
<keyword evidence="9 11" id="KW-0299">Galactose metabolism</keyword>
<dbReference type="InterPro" id="IPR000705">
    <property type="entry name" value="Galactokinase"/>
</dbReference>
<evidence type="ECO:0000256" key="3">
    <source>
        <dbReference type="ARBA" id="ARBA00022679"/>
    </source>
</evidence>
<feature type="active site" description="Proton acceptor" evidence="11">
    <location>
        <position position="152"/>
    </location>
</feature>
<evidence type="ECO:0000256" key="4">
    <source>
        <dbReference type="ARBA" id="ARBA00022723"/>
    </source>
</evidence>
<evidence type="ECO:0000256" key="6">
    <source>
        <dbReference type="ARBA" id="ARBA00022777"/>
    </source>
</evidence>
<feature type="domain" description="Galactokinase N-terminal" evidence="15">
    <location>
        <begin position="5"/>
        <end position="38"/>
    </location>
</feature>
<dbReference type="RefSeq" id="WP_344457820.1">
    <property type="nucleotide sequence ID" value="NZ_BAAATZ010000037.1"/>
</dbReference>
<keyword evidence="3 11" id="KW-0808">Transferase</keyword>
<dbReference type="InterPro" id="IPR019741">
    <property type="entry name" value="Galactokinase_CS"/>
</dbReference>
<dbReference type="Pfam" id="PF00288">
    <property type="entry name" value="GHMP_kinases_N"/>
    <property type="match status" value="1"/>
</dbReference>
<dbReference type="Pfam" id="PF08544">
    <property type="entry name" value="GHMP_kinases_C"/>
    <property type="match status" value="1"/>
</dbReference>
<evidence type="ECO:0000256" key="12">
    <source>
        <dbReference type="NCBIfam" id="TIGR00131"/>
    </source>
</evidence>